<dbReference type="CDD" id="cd03820">
    <property type="entry name" value="GT4_AmsD-like"/>
    <property type="match status" value="1"/>
</dbReference>
<dbReference type="STRING" id="222136.BBW65_06345"/>
<keyword evidence="3" id="KW-1185">Reference proteome</keyword>
<dbReference type="Gene3D" id="3.40.50.2000">
    <property type="entry name" value="Glycogen Phosphorylase B"/>
    <property type="match status" value="2"/>
</dbReference>
<dbReference type="PANTHER" id="PTHR12526:SF630">
    <property type="entry name" value="GLYCOSYLTRANSFERASE"/>
    <property type="match status" value="1"/>
</dbReference>
<reference evidence="3" key="1">
    <citation type="submission" date="2016-07" db="EMBL/GenBank/DDBJ databases">
        <authorList>
            <person name="Florea S."/>
            <person name="Webb J.S."/>
            <person name="Jaromczyk J."/>
            <person name="Schardl C.L."/>
        </authorList>
    </citation>
    <scope>NUCLEOTIDE SEQUENCE [LARGE SCALE GENOMIC DNA]</scope>
    <source>
        <strain evidence="3">MIT 01-6242</strain>
    </source>
</reference>
<dbReference type="EMBL" id="CP016503">
    <property type="protein sequence ID" value="ANV98438.1"/>
    <property type="molecule type" value="Genomic_DNA"/>
</dbReference>
<evidence type="ECO:0000313" key="2">
    <source>
        <dbReference type="EMBL" id="ANV98438.1"/>
    </source>
</evidence>
<dbReference type="RefSeq" id="WP_066341182.1">
    <property type="nucleotide sequence ID" value="NZ_CP016503.1"/>
</dbReference>
<evidence type="ECO:0000313" key="3">
    <source>
        <dbReference type="Proteomes" id="UP000092884"/>
    </source>
</evidence>
<gene>
    <name evidence="2" type="ORF">BBW65_06345</name>
</gene>
<feature type="domain" description="Glycosyl transferase family 1" evidence="1">
    <location>
        <begin position="173"/>
        <end position="329"/>
    </location>
</feature>
<sequence>MKISIVLRDITERGGGERVCANLANALSLKHQVQIISFYRMQTLIAYPLNPKINVEFLTLKGEKSGGKIQTLFKRIFYRYFLTLKAQKYLSDSQIILANDRALAPLCKKEDKRYVRLWHLNFPKKRKKFDFYDALVVLSEKERDKWEEVHSNVWVIPNFLPFETDLLTQYQQTNILCVGRMDRGDQKGFLRLLDIFAKIALEYPKWTLTLVGEGKLQSEIEQKIKDLHLQNQVIIKPFTQNIQEEYLKASFYVMSSYFEGFGMVLLESGIYGLASIAFDIYSGPSDIIENEKSGFLIKDGDLNAFACKMQLLMQSENLRQEMGKNAKKRVQEKFLAHAILPKWEKMFNSLQTHNH</sequence>
<name>A0A1B1U6Q2_9HELI</name>
<dbReference type="Pfam" id="PF00534">
    <property type="entry name" value="Glycos_transf_1"/>
    <property type="match status" value="1"/>
</dbReference>
<evidence type="ECO:0000259" key="1">
    <source>
        <dbReference type="Pfam" id="PF00534"/>
    </source>
</evidence>
<protein>
    <recommendedName>
        <fullName evidence="1">Glycosyl transferase family 1 domain-containing protein</fullName>
    </recommendedName>
</protein>
<proteinExistence type="predicted"/>
<dbReference type="GO" id="GO:0016757">
    <property type="term" value="F:glycosyltransferase activity"/>
    <property type="evidence" value="ECO:0007669"/>
    <property type="project" value="InterPro"/>
</dbReference>
<dbReference type="KEGG" id="het:BBW65_06345"/>
<dbReference type="AlphaFoldDB" id="A0A1B1U6Q2"/>
<accession>A0A1B1U6Q2</accession>
<organism evidence="2 3">
    <name type="scientific">Helicobacter enhydrae</name>
    <dbReference type="NCBI Taxonomy" id="222136"/>
    <lineage>
        <taxon>Bacteria</taxon>
        <taxon>Pseudomonadati</taxon>
        <taxon>Campylobacterota</taxon>
        <taxon>Epsilonproteobacteria</taxon>
        <taxon>Campylobacterales</taxon>
        <taxon>Helicobacteraceae</taxon>
        <taxon>Helicobacter</taxon>
    </lineage>
</organism>
<dbReference type="SUPFAM" id="SSF53756">
    <property type="entry name" value="UDP-Glycosyltransferase/glycogen phosphorylase"/>
    <property type="match status" value="1"/>
</dbReference>
<dbReference type="InterPro" id="IPR001296">
    <property type="entry name" value="Glyco_trans_1"/>
</dbReference>
<dbReference type="Proteomes" id="UP000092884">
    <property type="component" value="Chromosome"/>
</dbReference>
<dbReference type="OrthoDB" id="6286688at2"/>
<dbReference type="PANTHER" id="PTHR12526">
    <property type="entry name" value="GLYCOSYLTRANSFERASE"/>
    <property type="match status" value="1"/>
</dbReference>